<evidence type="ECO:0000313" key="4">
    <source>
        <dbReference type="Proteomes" id="UP000187209"/>
    </source>
</evidence>
<comment type="caution">
    <text evidence="3">The sequence shown here is derived from an EMBL/GenBank/DDBJ whole genome shotgun (WGS) entry which is preliminary data.</text>
</comment>
<dbReference type="GO" id="GO:1990113">
    <property type="term" value="P:RNA polymerase I assembly"/>
    <property type="evidence" value="ECO:0007669"/>
    <property type="project" value="TreeGrafter"/>
</dbReference>
<organism evidence="3 4">
    <name type="scientific">Stentor coeruleus</name>
    <dbReference type="NCBI Taxonomy" id="5963"/>
    <lineage>
        <taxon>Eukaryota</taxon>
        <taxon>Sar</taxon>
        <taxon>Alveolata</taxon>
        <taxon>Ciliophora</taxon>
        <taxon>Postciliodesmatophora</taxon>
        <taxon>Heterotrichea</taxon>
        <taxon>Heterotrichida</taxon>
        <taxon>Stentoridae</taxon>
        <taxon>Stentor</taxon>
    </lineage>
</organism>
<evidence type="ECO:0000313" key="3">
    <source>
        <dbReference type="EMBL" id="OMJ66047.1"/>
    </source>
</evidence>
<evidence type="ECO:0008006" key="5">
    <source>
        <dbReference type="Google" id="ProtNLM"/>
    </source>
</evidence>
<dbReference type="InterPro" id="IPR004127">
    <property type="entry name" value="Prefoldin_subunit_alpha"/>
</dbReference>
<dbReference type="PANTHER" id="PTHR12674">
    <property type="entry name" value="PREFOLDIN SUBUNIT 5"/>
    <property type="match status" value="1"/>
</dbReference>
<dbReference type="Pfam" id="PF02996">
    <property type="entry name" value="Prefoldin"/>
    <property type="match status" value="1"/>
</dbReference>
<keyword evidence="2" id="KW-0143">Chaperone</keyword>
<reference evidence="3 4" key="1">
    <citation type="submission" date="2016-11" db="EMBL/GenBank/DDBJ databases">
        <title>The macronuclear genome of Stentor coeruleus: a giant cell with tiny introns.</title>
        <authorList>
            <person name="Slabodnick M."/>
            <person name="Ruby J.G."/>
            <person name="Reiff S.B."/>
            <person name="Swart E.C."/>
            <person name="Gosai S."/>
            <person name="Prabakaran S."/>
            <person name="Witkowska E."/>
            <person name="Larue G.E."/>
            <person name="Fisher S."/>
            <person name="Freeman R.M."/>
            <person name="Gunawardena J."/>
            <person name="Chu W."/>
            <person name="Stover N.A."/>
            <person name="Gregory B.D."/>
            <person name="Nowacki M."/>
            <person name="Derisi J."/>
            <person name="Roy S.W."/>
            <person name="Marshall W.F."/>
            <person name="Sood P."/>
        </authorList>
    </citation>
    <scope>NUCLEOTIDE SEQUENCE [LARGE SCALE GENOMIC DNA]</scope>
    <source>
        <strain evidence="3">WM001</strain>
    </source>
</reference>
<evidence type="ECO:0000256" key="1">
    <source>
        <dbReference type="ARBA" id="ARBA00010048"/>
    </source>
</evidence>
<gene>
    <name evidence="3" type="ORF">SteCoe_37245</name>
</gene>
<keyword evidence="4" id="KW-1185">Reference proteome</keyword>
<dbReference type="GO" id="GO:1990114">
    <property type="term" value="P:RNA polymerase II core complex assembly"/>
    <property type="evidence" value="ECO:0007669"/>
    <property type="project" value="TreeGrafter"/>
</dbReference>
<comment type="similarity">
    <text evidence="1">Belongs to the prefoldin subunit alpha family.</text>
</comment>
<dbReference type="GO" id="GO:0005737">
    <property type="term" value="C:cytoplasm"/>
    <property type="evidence" value="ECO:0007669"/>
    <property type="project" value="TreeGrafter"/>
</dbReference>
<dbReference type="NCBIfam" id="TIGR00293">
    <property type="entry name" value="prefoldin subunit alpha"/>
    <property type="match status" value="1"/>
</dbReference>
<dbReference type="FunFam" id="1.10.287.370:FF:000004">
    <property type="entry name" value="Probable prefoldin subunit 5"/>
    <property type="match status" value="1"/>
</dbReference>
<dbReference type="GO" id="GO:0016272">
    <property type="term" value="C:prefoldin complex"/>
    <property type="evidence" value="ECO:0007669"/>
    <property type="project" value="InterPro"/>
</dbReference>
<dbReference type="InterPro" id="IPR009053">
    <property type="entry name" value="Prefoldin"/>
</dbReference>
<dbReference type="InterPro" id="IPR011599">
    <property type="entry name" value="PFD_alpha_archaea"/>
</dbReference>
<dbReference type="OrthoDB" id="10267474at2759"/>
<dbReference type="AlphaFoldDB" id="A0A1R2ANG1"/>
<evidence type="ECO:0000256" key="2">
    <source>
        <dbReference type="ARBA" id="ARBA00023186"/>
    </source>
</evidence>
<accession>A0A1R2ANG1</accession>
<dbReference type="PANTHER" id="PTHR12674:SF2">
    <property type="entry name" value="PREFOLDIN SUBUNIT 5"/>
    <property type="match status" value="1"/>
</dbReference>
<dbReference type="EMBL" id="MPUH01001838">
    <property type="protein sequence ID" value="OMJ66047.1"/>
    <property type="molecule type" value="Genomic_DNA"/>
</dbReference>
<dbReference type="SUPFAM" id="SSF46579">
    <property type="entry name" value="Prefoldin"/>
    <property type="match status" value="1"/>
</dbReference>
<name>A0A1R2ANG1_9CILI</name>
<dbReference type="GO" id="GO:0051082">
    <property type="term" value="F:unfolded protein binding"/>
    <property type="evidence" value="ECO:0007669"/>
    <property type="project" value="InterPro"/>
</dbReference>
<dbReference type="GO" id="GO:0006457">
    <property type="term" value="P:protein folding"/>
    <property type="evidence" value="ECO:0007669"/>
    <property type="project" value="InterPro"/>
</dbReference>
<protein>
    <recommendedName>
        <fullName evidence="5">Prefoldin subunit 5</fullName>
    </recommendedName>
</protein>
<dbReference type="CDD" id="cd23157">
    <property type="entry name" value="Prefoldin_5"/>
    <property type="match status" value="1"/>
</dbReference>
<dbReference type="GO" id="GO:1990115">
    <property type="term" value="P:RNA polymerase III assembly"/>
    <property type="evidence" value="ECO:0007669"/>
    <property type="project" value="TreeGrafter"/>
</dbReference>
<proteinExistence type="inferred from homology"/>
<dbReference type="Gene3D" id="1.10.287.370">
    <property type="match status" value="1"/>
</dbReference>
<sequence>MELESLNPQQLSIVKEQLDEEVEGLTNSFANLRHAVTKYKASKIALENIDQREILVPLTASLYVPGRIINPNQFMVEIGTGYYVEKTRVQSSEFCTRKMNMLMENMDKISKMINQKKRYLDLVQEIMRKKIQEFQASQH</sequence>
<dbReference type="Proteomes" id="UP000187209">
    <property type="component" value="Unassembled WGS sequence"/>
</dbReference>